<dbReference type="EMBL" id="KZ293680">
    <property type="protein sequence ID" value="PBK87087.1"/>
    <property type="molecule type" value="Genomic_DNA"/>
</dbReference>
<reference evidence="3" key="1">
    <citation type="journal article" date="2017" name="Nat. Ecol. Evol.">
        <title>Genome expansion and lineage-specific genetic innovations in the forest pathogenic fungi Armillaria.</title>
        <authorList>
            <person name="Sipos G."/>
            <person name="Prasanna A.N."/>
            <person name="Walter M.C."/>
            <person name="O'Connor E."/>
            <person name="Balint B."/>
            <person name="Krizsan K."/>
            <person name="Kiss B."/>
            <person name="Hess J."/>
            <person name="Varga T."/>
            <person name="Slot J."/>
            <person name="Riley R."/>
            <person name="Boka B."/>
            <person name="Rigling D."/>
            <person name="Barry K."/>
            <person name="Lee J."/>
            <person name="Mihaltcheva S."/>
            <person name="LaButti K."/>
            <person name="Lipzen A."/>
            <person name="Waldron R."/>
            <person name="Moloney N.M."/>
            <person name="Sperisen C."/>
            <person name="Kredics L."/>
            <person name="Vagvoelgyi C."/>
            <person name="Patrignani A."/>
            <person name="Fitzpatrick D."/>
            <person name="Nagy I."/>
            <person name="Doyle S."/>
            <person name="Anderson J.B."/>
            <person name="Grigoriev I.V."/>
            <person name="Gueldener U."/>
            <person name="Muensterkoetter M."/>
            <person name="Nagy L.G."/>
        </authorList>
    </citation>
    <scope>NUCLEOTIDE SEQUENCE [LARGE SCALE GENOMIC DNA]</scope>
    <source>
        <strain evidence="3">Ar21-2</strain>
    </source>
</reference>
<sequence length="100" mass="11402">MIHHCQAPVHRSWCNMNVVSIATSRAPSRLIWFFLSKHLGFDILLIDEFHCRFLAAPAHPTPGLVMPWDIDQCLLVKTQQWIDGSCHCLHIGFCQHSVLG</sequence>
<dbReference type="Proteomes" id="UP000217790">
    <property type="component" value="Unassembled WGS sequence"/>
</dbReference>
<keyword evidence="3" id="KW-1185">Reference proteome</keyword>
<proteinExistence type="predicted"/>
<organism evidence="2 3">
    <name type="scientific">Armillaria gallica</name>
    <name type="common">Bulbous honey fungus</name>
    <name type="synonym">Armillaria bulbosa</name>
    <dbReference type="NCBI Taxonomy" id="47427"/>
    <lineage>
        <taxon>Eukaryota</taxon>
        <taxon>Fungi</taxon>
        <taxon>Dikarya</taxon>
        <taxon>Basidiomycota</taxon>
        <taxon>Agaricomycotina</taxon>
        <taxon>Agaricomycetes</taxon>
        <taxon>Agaricomycetidae</taxon>
        <taxon>Agaricales</taxon>
        <taxon>Marasmiineae</taxon>
        <taxon>Physalacriaceae</taxon>
        <taxon>Armillaria</taxon>
    </lineage>
</organism>
<evidence type="ECO:0000313" key="2">
    <source>
        <dbReference type="EMBL" id="PBK87087.1"/>
    </source>
</evidence>
<evidence type="ECO:0000313" key="3">
    <source>
        <dbReference type="Proteomes" id="UP000217790"/>
    </source>
</evidence>
<protein>
    <submittedName>
        <fullName evidence="2">Uncharacterized protein</fullName>
    </submittedName>
</protein>
<evidence type="ECO:0000313" key="1">
    <source>
        <dbReference type="EMBL" id="PBK83452.1"/>
    </source>
</evidence>
<accession>A0A2H3DDC3</accession>
<gene>
    <name evidence="2" type="ORF">ARMGADRAFT_466771</name>
    <name evidence="1" type="ORF">ARMGADRAFT_670145</name>
</gene>
<dbReference type="EMBL" id="KZ293706">
    <property type="protein sequence ID" value="PBK83452.1"/>
    <property type="molecule type" value="Genomic_DNA"/>
</dbReference>
<dbReference type="AlphaFoldDB" id="A0A2H3DDC3"/>
<dbReference type="InParanoid" id="A0A2H3DDC3"/>
<name>A0A2H3DDC3_ARMGA</name>
<reference evidence="2" key="2">
    <citation type="journal article" date="2017" name="Nat. Ecol. Evol.">
        <title>Lineage-specific genetic innovations streamline the genomes of Armillaria species to pathogenesis.</title>
        <authorList>
            <consortium name="DOE Joint Genome Institute"/>
            <person name="Sipos G."/>
            <person name="Prasanna A.N."/>
            <person name="Walter M.C."/>
            <person name="O'Connor E."/>
            <person name="Balint B."/>
            <person name="Krizsan K."/>
            <person name="Kiss B."/>
            <person name="Hess J."/>
            <person name="Varga T."/>
            <person name="Slot J."/>
            <person name="Riley R."/>
            <person name="Boka B."/>
            <person name="Rigling D."/>
            <person name="Barry K."/>
            <person name="Lee J."/>
            <person name="Mihaltcheva S."/>
            <person name="LaButti K."/>
            <person name="Lipzen A."/>
            <person name="Waldron R."/>
            <person name="Moloney N.M."/>
            <person name="Sperisen C."/>
            <person name="Kredics L."/>
            <person name="Vagvolgyi C."/>
            <person name="Patrignani A."/>
            <person name="Fitzpatrick D."/>
            <person name="Nagy I."/>
            <person name="Doyle S."/>
            <person name="Anderson J."/>
            <person name="Grigoriev I.V."/>
            <person name="Guldener U."/>
            <person name="Munsterkotter M."/>
            <person name="Nagy L.G."/>
        </authorList>
    </citation>
    <scope>NUCLEOTIDE SEQUENCE [LARGE SCALE GENOMIC DNA]</scope>
    <source>
        <strain evidence="2">Ar21-2</strain>
    </source>
</reference>
<dbReference type="OrthoDB" id="3113051at2759"/>